<proteinExistence type="predicted"/>
<dbReference type="KEGG" id="cgle:NCTC11432_03287"/>
<dbReference type="EMBL" id="LR134289">
    <property type="protein sequence ID" value="VEE09606.1"/>
    <property type="molecule type" value="Genomic_DNA"/>
</dbReference>
<evidence type="ECO:0000313" key="1">
    <source>
        <dbReference type="EMBL" id="VEE09606.1"/>
    </source>
</evidence>
<dbReference type="STRING" id="525257.HMPREF0204_10240"/>
<evidence type="ECO:0000313" key="2">
    <source>
        <dbReference type="Proteomes" id="UP000279227"/>
    </source>
</evidence>
<dbReference type="RefSeq" id="WP_002982009.1">
    <property type="nucleotide sequence ID" value="NZ_CP068486.1"/>
</dbReference>
<sequence length="345" mass="39177">MKKLFFFFLLSSLWSAQKTEIIKINDNLRDRKGLTKSLTFIDNRSDKNIGSIPDKKDIVELKFATNDLQGLIGNKFREDNKTMGNNDIVLMLEDLKVYEEQDNNRTFTYAKARIKLSSFIKRNDKYYFIGRYSNVIVCNPNITVHPSIFLSGQISEIFTQFIKASYYPNINPGYYIPENEINRYEEYLNKEYKALNNPVLKEGIYTNFQEFRNQNPNPEYSLKKNKKGKVVQLMDKGLETSLSKVYCYVENGIAYKTTPVGFDEIKKDNKGFYIYSSRTNLFASAQTGGLFVGAVAGGLVGALIGAAIDSLSNTNAGAVQGVGFRSTMESNVYLDSLTGSYIFEK</sequence>
<evidence type="ECO:0008006" key="3">
    <source>
        <dbReference type="Google" id="ProtNLM"/>
    </source>
</evidence>
<reference evidence="1 2" key="1">
    <citation type="submission" date="2018-12" db="EMBL/GenBank/DDBJ databases">
        <authorList>
            <consortium name="Pathogen Informatics"/>
        </authorList>
    </citation>
    <scope>NUCLEOTIDE SEQUENCE [LARGE SCALE GENOMIC DNA]</scope>
    <source>
        <strain evidence="1 2">NCTC11432</strain>
    </source>
</reference>
<dbReference type="Proteomes" id="UP000279227">
    <property type="component" value="Chromosome"/>
</dbReference>
<dbReference type="GeneID" id="93019648"/>
<accession>A0A3S4QXV4</accession>
<name>A0A3S4QXV4_CHRGE</name>
<dbReference type="OrthoDB" id="1273001at2"/>
<protein>
    <recommendedName>
        <fullName evidence="3">Glycine zipper domain-containing protein</fullName>
    </recommendedName>
</protein>
<dbReference type="AlphaFoldDB" id="A0A3S4QXV4"/>
<gene>
    <name evidence="1" type="ORF">NCTC11432_03287</name>
</gene>
<organism evidence="1 2">
    <name type="scientific">Chryseobacterium gleum</name>
    <name type="common">Flavobacterium gleum</name>
    <dbReference type="NCBI Taxonomy" id="250"/>
    <lineage>
        <taxon>Bacteria</taxon>
        <taxon>Pseudomonadati</taxon>
        <taxon>Bacteroidota</taxon>
        <taxon>Flavobacteriia</taxon>
        <taxon>Flavobacteriales</taxon>
        <taxon>Weeksellaceae</taxon>
        <taxon>Chryseobacterium group</taxon>
        <taxon>Chryseobacterium</taxon>
    </lineage>
</organism>